<protein>
    <submittedName>
        <fullName evidence="1">Amidohydrolase</fullName>
    </submittedName>
</protein>
<keyword evidence="1" id="KW-0378">Hydrolase</keyword>
<dbReference type="EMBL" id="AZMM01012413">
    <property type="protein sequence ID" value="ETJ33140.1"/>
    <property type="molecule type" value="Genomic_DNA"/>
</dbReference>
<dbReference type="AlphaFoldDB" id="W1XUI1"/>
<dbReference type="GO" id="GO:0016787">
    <property type="term" value="F:hydrolase activity"/>
    <property type="evidence" value="ECO:0007669"/>
    <property type="project" value="UniProtKB-KW"/>
</dbReference>
<feature type="non-terminal residue" evidence="1">
    <location>
        <position position="1"/>
    </location>
</feature>
<name>W1XUI1_9ZZZZ</name>
<comment type="caution">
    <text evidence="1">The sequence shown here is derived from an EMBL/GenBank/DDBJ whole genome shotgun (WGS) entry which is preliminary data.</text>
</comment>
<proteinExistence type="predicted"/>
<gene>
    <name evidence="1" type="ORF">Q604_UNBC12413G0002</name>
</gene>
<reference evidence="1" key="1">
    <citation type="submission" date="2013-12" db="EMBL/GenBank/DDBJ databases">
        <title>A Varibaculum cambriense genome reconstructed from a premature infant gut community with otherwise low bacterial novelty that shifts toward anaerobic metabolism during the third week of life.</title>
        <authorList>
            <person name="Brown C.T."/>
            <person name="Sharon I."/>
            <person name="Thomas B.C."/>
            <person name="Castelle C.J."/>
            <person name="Morowitz M.J."/>
            <person name="Banfield J.F."/>
        </authorList>
    </citation>
    <scope>NUCLEOTIDE SEQUENCE</scope>
</reference>
<accession>W1XUI1</accession>
<sequence>ALHNAAFPIDESILEPGITMMAAIAAEFLQEK</sequence>
<organism evidence="1">
    <name type="scientific">human gut metagenome</name>
    <dbReference type="NCBI Taxonomy" id="408170"/>
    <lineage>
        <taxon>unclassified sequences</taxon>
        <taxon>metagenomes</taxon>
        <taxon>organismal metagenomes</taxon>
    </lineage>
</organism>
<evidence type="ECO:0000313" key="1">
    <source>
        <dbReference type="EMBL" id="ETJ33140.1"/>
    </source>
</evidence>